<evidence type="ECO:0000313" key="8">
    <source>
        <dbReference type="Proteomes" id="UP001162156"/>
    </source>
</evidence>
<gene>
    <name evidence="7" type="ORF">NQ314_017144</name>
</gene>
<organism evidence="7 8">
    <name type="scientific">Rhamnusium bicolor</name>
    <dbReference type="NCBI Taxonomy" id="1586634"/>
    <lineage>
        <taxon>Eukaryota</taxon>
        <taxon>Metazoa</taxon>
        <taxon>Ecdysozoa</taxon>
        <taxon>Arthropoda</taxon>
        <taxon>Hexapoda</taxon>
        <taxon>Insecta</taxon>
        <taxon>Pterygota</taxon>
        <taxon>Neoptera</taxon>
        <taxon>Endopterygota</taxon>
        <taxon>Coleoptera</taxon>
        <taxon>Polyphaga</taxon>
        <taxon>Cucujiformia</taxon>
        <taxon>Chrysomeloidea</taxon>
        <taxon>Cerambycidae</taxon>
        <taxon>Lepturinae</taxon>
        <taxon>Rhagiini</taxon>
        <taxon>Rhamnusium</taxon>
    </lineage>
</organism>
<dbReference type="InterPro" id="IPR028119">
    <property type="entry name" value="Snapin/Pallidin/Snn1"/>
</dbReference>
<evidence type="ECO:0000313" key="7">
    <source>
        <dbReference type="EMBL" id="KAJ8930099.1"/>
    </source>
</evidence>
<comment type="similarity">
    <text evidence="2 5">Belongs to the BLOC1S6 family.</text>
</comment>
<feature type="compositionally biased region" description="Polar residues" evidence="6">
    <location>
        <begin position="135"/>
        <end position="153"/>
    </location>
</feature>
<evidence type="ECO:0000256" key="1">
    <source>
        <dbReference type="ARBA" id="ARBA00004496"/>
    </source>
</evidence>
<dbReference type="Pfam" id="PF14712">
    <property type="entry name" value="Snapin_Pallidin"/>
    <property type="match status" value="1"/>
</dbReference>
<proteinExistence type="inferred from homology"/>
<reference evidence="7" key="1">
    <citation type="journal article" date="2023" name="Insect Mol. Biol.">
        <title>Genome sequencing provides insights into the evolution of gene families encoding plant cell wall-degrading enzymes in longhorned beetles.</title>
        <authorList>
            <person name="Shin N.R."/>
            <person name="Okamura Y."/>
            <person name="Kirsch R."/>
            <person name="Pauchet Y."/>
        </authorList>
    </citation>
    <scope>NUCLEOTIDE SEQUENCE</scope>
    <source>
        <strain evidence="7">RBIC_L_NR</strain>
    </source>
</reference>
<comment type="caution">
    <text evidence="7">The sequence shown here is derived from an EMBL/GenBank/DDBJ whole genome shotgun (WGS) entry which is preliminary data.</text>
</comment>
<evidence type="ECO:0000256" key="3">
    <source>
        <dbReference type="ARBA" id="ARBA00019579"/>
    </source>
</evidence>
<dbReference type="AlphaFoldDB" id="A0AAV8WTM0"/>
<keyword evidence="8" id="KW-1185">Reference proteome</keyword>
<feature type="region of interest" description="Disordered" evidence="6">
    <location>
        <begin position="125"/>
        <end position="153"/>
    </location>
</feature>
<dbReference type="EMBL" id="JANEYF010004781">
    <property type="protein sequence ID" value="KAJ8930099.1"/>
    <property type="molecule type" value="Genomic_DNA"/>
</dbReference>
<dbReference type="GO" id="GO:0030133">
    <property type="term" value="C:transport vesicle"/>
    <property type="evidence" value="ECO:0007669"/>
    <property type="project" value="TreeGrafter"/>
</dbReference>
<dbReference type="Proteomes" id="UP001162156">
    <property type="component" value="Unassembled WGS sequence"/>
</dbReference>
<comment type="function">
    <text evidence="5">Component of the biogenesis of lysosome-related organelles complex-1 (BLOC-1) involved in pigment granule biogenesis.</text>
</comment>
<dbReference type="PIRSF" id="PIRSF037609">
    <property type="entry name" value="BLOC-1_complex_pallidin"/>
    <property type="match status" value="1"/>
</dbReference>
<dbReference type="InterPro" id="IPR017242">
    <property type="entry name" value="BLOC-1_pallidin"/>
</dbReference>
<dbReference type="PANTHER" id="PTHR31328:SF2">
    <property type="entry name" value="BIOGENESIS OF LYSOSOME-RELATED ORGANELLES COMPLEX 1 SUBUNIT 6"/>
    <property type="match status" value="1"/>
</dbReference>
<evidence type="ECO:0000256" key="4">
    <source>
        <dbReference type="ARBA" id="ARBA00022490"/>
    </source>
</evidence>
<sequence>MTSFVNKSVETNKAEDVNPYDSSVNNLSKGILGIYSPPLVNVQKQLEELSLKQTFLITQMHNENLHLAEVRHSPEIQEMFNMLKMYHMKLLNIKKDMKLVYKRSLKLKKRALHLQQAKEKEKQIKIESENKLKQEQNLIGQPGSSSSSYNVLS</sequence>
<protein>
    <recommendedName>
        <fullName evidence="3 5">Biogenesis of lysosome-related organelles complex 1 subunit 6</fullName>
        <shortName evidence="5">BLOC-1 subunit 6</shortName>
    </recommendedName>
</protein>
<accession>A0AAV8WTM0</accession>
<evidence type="ECO:0000256" key="5">
    <source>
        <dbReference type="PIRNR" id="PIRNR037609"/>
    </source>
</evidence>
<name>A0AAV8WTM0_9CUCU</name>
<keyword evidence="4" id="KW-0963">Cytoplasm</keyword>
<comment type="subcellular location">
    <subcellularLocation>
        <location evidence="1">Cytoplasm</location>
    </subcellularLocation>
</comment>
<feature type="compositionally biased region" description="Basic and acidic residues" evidence="6">
    <location>
        <begin position="125"/>
        <end position="134"/>
    </location>
</feature>
<evidence type="ECO:0000256" key="6">
    <source>
        <dbReference type="SAM" id="MobiDB-lite"/>
    </source>
</evidence>
<dbReference type="PANTHER" id="PTHR31328">
    <property type="entry name" value="BIOGENESIS OF LYSOSOME-RELATED ORGANELLES COMPLEX 1 SUBUNIT 6"/>
    <property type="match status" value="1"/>
</dbReference>
<dbReference type="GO" id="GO:0031083">
    <property type="term" value="C:BLOC-1 complex"/>
    <property type="evidence" value="ECO:0007669"/>
    <property type="project" value="TreeGrafter"/>
</dbReference>
<evidence type="ECO:0000256" key="2">
    <source>
        <dbReference type="ARBA" id="ARBA00005767"/>
    </source>
</evidence>